<keyword evidence="2" id="KW-1185">Reference proteome</keyword>
<dbReference type="Proteomes" id="UP000623467">
    <property type="component" value="Unassembled WGS sequence"/>
</dbReference>
<name>A0A8H6Y265_9AGAR</name>
<evidence type="ECO:0000313" key="1">
    <source>
        <dbReference type="EMBL" id="KAF7350631.1"/>
    </source>
</evidence>
<dbReference type="OrthoDB" id="10488527at2759"/>
<reference evidence="1" key="1">
    <citation type="submission" date="2020-05" db="EMBL/GenBank/DDBJ databases">
        <title>Mycena genomes resolve the evolution of fungal bioluminescence.</title>
        <authorList>
            <person name="Tsai I.J."/>
        </authorList>
    </citation>
    <scope>NUCLEOTIDE SEQUENCE</scope>
    <source>
        <strain evidence="1">160909Yilan</strain>
    </source>
</reference>
<comment type="caution">
    <text evidence="1">The sequence shown here is derived from an EMBL/GenBank/DDBJ whole genome shotgun (WGS) entry which is preliminary data.</text>
</comment>
<evidence type="ECO:0000313" key="2">
    <source>
        <dbReference type="Proteomes" id="UP000623467"/>
    </source>
</evidence>
<gene>
    <name evidence="1" type="ORF">MSAN_01623300</name>
</gene>
<dbReference type="AlphaFoldDB" id="A0A8H6Y265"/>
<protein>
    <submittedName>
        <fullName evidence="1">Uncharacterized protein</fullName>
    </submittedName>
</protein>
<organism evidence="1 2">
    <name type="scientific">Mycena sanguinolenta</name>
    <dbReference type="NCBI Taxonomy" id="230812"/>
    <lineage>
        <taxon>Eukaryota</taxon>
        <taxon>Fungi</taxon>
        <taxon>Dikarya</taxon>
        <taxon>Basidiomycota</taxon>
        <taxon>Agaricomycotina</taxon>
        <taxon>Agaricomycetes</taxon>
        <taxon>Agaricomycetidae</taxon>
        <taxon>Agaricales</taxon>
        <taxon>Marasmiineae</taxon>
        <taxon>Mycenaceae</taxon>
        <taxon>Mycena</taxon>
    </lineage>
</organism>
<accession>A0A8H6Y265</accession>
<proteinExistence type="predicted"/>
<sequence length="158" mass="18286">MAFTSRSSLRDTLTKLLLYDMVITEDALVKCLVELKVLLELFIQDVVVSFSECCLITDSLLRRLFWRDDTSCLVPHLHRFSFCPLFQFGANTFAKFVDSRLGKASNGPFTIQAFYAEDNFFDDSTLAYMTALHAEGRLRWSLQDREILRQKLADIHLF</sequence>
<dbReference type="EMBL" id="JACAZH010000014">
    <property type="protein sequence ID" value="KAF7350631.1"/>
    <property type="molecule type" value="Genomic_DNA"/>
</dbReference>